<feature type="coiled-coil region" evidence="1">
    <location>
        <begin position="332"/>
        <end position="366"/>
    </location>
</feature>
<feature type="region of interest" description="Disordered" evidence="2">
    <location>
        <begin position="1"/>
        <end position="67"/>
    </location>
</feature>
<dbReference type="PANTHER" id="PTHR36362:SF3">
    <property type="entry name" value="PROTEIN HOOK HOMOLOG 3-LIKE"/>
    <property type="match status" value="1"/>
</dbReference>
<dbReference type="AlphaFoldDB" id="A0A6N2LTV8"/>
<dbReference type="PANTHER" id="PTHR36362">
    <property type="entry name" value="DNA-DIRECTED RNA POLYMERASE SUBUNIT BETA"/>
    <property type="match status" value="1"/>
</dbReference>
<feature type="compositionally biased region" description="Acidic residues" evidence="2">
    <location>
        <begin position="15"/>
        <end position="25"/>
    </location>
</feature>
<sequence length="384" mass="42853">MKKLKKEKMKTNYDSSEDESSDDEEIPAKASAPKNVPAQPVTIKKTEVSEDSESDSDSKHQTRVGESALAKLEAVSDIHSEAKVHKTVKPSGAFGIRNEINKGKGNALDSTTDEEVISSLDDIRELQPILNIRKDSPSLAPLSRQGDLCFSSGLMGPDGTNRYLGRWCKRDQSKGSVAMQGSVKHLEKQIYGTTSGNDGRTETSNAKEEEFLSQIQNLQKELSFLSSCSLAKEKENLRKDLEKTKVKLKETESKLKNAVQEKTKLEGQKAFAEREVKRLHGQKTLLERDISKRDSLAGRRRDSMVDRSSKMFDSKKSKGLAASFEQIMQEDYRNLEVLAFKMEATIASLEEEVTAAHKKKGETKEQEECDSGVECNIDMQKNVI</sequence>
<proteinExistence type="predicted"/>
<evidence type="ECO:0000256" key="2">
    <source>
        <dbReference type="SAM" id="MobiDB-lite"/>
    </source>
</evidence>
<protein>
    <submittedName>
        <fullName evidence="3">Uncharacterized protein</fullName>
    </submittedName>
</protein>
<accession>A0A6N2LTV8</accession>
<evidence type="ECO:0000313" key="3">
    <source>
        <dbReference type="EMBL" id="VFU44556.1"/>
    </source>
</evidence>
<feature type="coiled-coil region" evidence="1">
    <location>
        <begin position="231"/>
        <end position="289"/>
    </location>
</feature>
<name>A0A6N2LTV8_SALVM</name>
<feature type="region of interest" description="Disordered" evidence="2">
    <location>
        <begin position="291"/>
        <end position="312"/>
    </location>
</feature>
<gene>
    <name evidence="3" type="ORF">SVIM_LOCUS274473</name>
</gene>
<organism evidence="3">
    <name type="scientific">Salix viminalis</name>
    <name type="common">Common osier</name>
    <name type="synonym">Basket willow</name>
    <dbReference type="NCBI Taxonomy" id="40686"/>
    <lineage>
        <taxon>Eukaryota</taxon>
        <taxon>Viridiplantae</taxon>
        <taxon>Streptophyta</taxon>
        <taxon>Embryophyta</taxon>
        <taxon>Tracheophyta</taxon>
        <taxon>Spermatophyta</taxon>
        <taxon>Magnoliopsida</taxon>
        <taxon>eudicotyledons</taxon>
        <taxon>Gunneridae</taxon>
        <taxon>Pentapetalae</taxon>
        <taxon>rosids</taxon>
        <taxon>fabids</taxon>
        <taxon>Malpighiales</taxon>
        <taxon>Salicaceae</taxon>
        <taxon>Saliceae</taxon>
        <taxon>Salix</taxon>
    </lineage>
</organism>
<keyword evidence="1" id="KW-0175">Coiled coil</keyword>
<reference evidence="3" key="1">
    <citation type="submission" date="2019-03" db="EMBL/GenBank/DDBJ databases">
        <authorList>
            <person name="Mank J."/>
            <person name="Almeida P."/>
        </authorList>
    </citation>
    <scope>NUCLEOTIDE SEQUENCE</scope>
    <source>
        <strain evidence="3">78183</strain>
    </source>
</reference>
<evidence type="ECO:0000256" key="1">
    <source>
        <dbReference type="SAM" id="Coils"/>
    </source>
</evidence>
<dbReference type="EMBL" id="CAADRP010001604">
    <property type="protein sequence ID" value="VFU44556.1"/>
    <property type="molecule type" value="Genomic_DNA"/>
</dbReference>
<dbReference type="GO" id="GO:0012505">
    <property type="term" value="C:endomembrane system"/>
    <property type="evidence" value="ECO:0007669"/>
    <property type="project" value="TreeGrafter"/>
</dbReference>